<dbReference type="Pfam" id="PF22848">
    <property type="entry name" value="ASD1_dom"/>
    <property type="match status" value="1"/>
</dbReference>
<evidence type="ECO:0000313" key="3">
    <source>
        <dbReference type="Proteomes" id="UP001629113"/>
    </source>
</evidence>
<dbReference type="PANTHER" id="PTHR31776">
    <property type="entry name" value="ALPHA-L-ARABINOFURANOSIDASE 1"/>
    <property type="match status" value="1"/>
</dbReference>
<feature type="domain" description="Alpha-L-arabinofuranosidase 1 catalytic" evidence="1">
    <location>
        <begin position="4"/>
        <end position="151"/>
    </location>
</feature>
<gene>
    <name evidence="2" type="ORF">PVAG01_01868</name>
</gene>
<protein>
    <submittedName>
        <fullName evidence="2">Alpha-N-arabinofuranosidase A</fullName>
    </submittedName>
</protein>
<dbReference type="InterPro" id="IPR017853">
    <property type="entry name" value="GH"/>
</dbReference>
<dbReference type="PANTHER" id="PTHR31776:SF0">
    <property type="entry name" value="ALPHA-L-ARABINOFURANOSIDASE 1"/>
    <property type="match status" value="1"/>
</dbReference>
<dbReference type="Proteomes" id="UP001629113">
    <property type="component" value="Unassembled WGS sequence"/>
</dbReference>
<dbReference type="InterPro" id="IPR055235">
    <property type="entry name" value="ASD1_cat"/>
</dbReference>
<dbReference type="Gene3D" id="3.20.20.80">
    <property type="entry name" value="Glycosidases"/>
    <property type="match status" value="1"/>
</dbReference>
<sequence length="154" mass="17291">MEALKGLNPSFFRIPGGNNLEGLYAPYRLAWNDTIGPLKDRRGHQGTWGYQQTNGLGLIEYFEWCDDLGVEPVWAVWDGLYLNSGPLSEDEMAPYVQDALNELEFITGDVSTTYGALRASLGYPEPWALNYVEIGNEDNLSNGLQSYIDYREIG</sequence>
<accession>A0ABR4PY89</accession>
<dbReference type="EMBL" id="JBFCZG010000001">
    <property type="protein sequence ID" value="KAL3428359.1"/>
    <property type="molecule type" value="Genomic_DNA"/>
</dbReference>
<organism evidence="2 3">
    <name type="scientific">Phlyctema vagabunda</name>
    <dbReference type="NCBI Taxonomy" id="108571"/>
    <lineage>
        <taxon>Eukaryota</taxon>
        <taxon>Fungi</taxon>
        <taxon>Dikarya</taxon>
        <taxon>Ascomycota</taxon>
        <taxon>Pezizomycotina</taxon>
        <taxon>Leotiomycetes</taxon>
        <taxon>Helotiales</taxon>
        <taxon>Dermateaceae</taxon>
        <taxon>Phlyctema</taxon>
    </lineage>
</organism>
<keyword evidence="3" id="KW-1185">Reference proteome</keyword>
<name>A0ABR4PY89_9HELO</name>
<dbReference type="SUPFAM" id="SSF51445">
    <property type="entry name" value="(Trans)glycosidases"/>
    <property type="match status" value="1"/>
</dbReference>
<dbReference type="InterPro" id="IPR051563">
    <property type="entry name" value="Glycosyl_Hydrolase_51"/>
</dbReference>
<comment type="caution">
    <text evidence="2">The sequence shown here is derived from an EMBL/GenBank/DDBJ whole genome shotgun (WGS) entry which is preliminary data.</text>
</comment>
<evidence type="ECO:0000259" key="1">
    <source>
        <dbReference type="Pfam" id="PF22848"/>
    </source>
</evidence>
<evidence type="ECO:0000313" key="2">
    <source>
        <dbReference type="EMBL" id="KAL3428359.1"/>
    </source>
</evidence>
<reference evidence="2 3" key="1">
    <citation type="submission" date="2024-06" db="EMBL/GenBank/DDBJ databases">
        <title>Complete genome of Phlyctema vagabunda strain 19-DSS-EL-015.</title>
        <authorList>
            <person name="Fiorenzani C."/>
        </authorList>
    </citation>
    <scope>NUCLEOTIDE SEQUENCE [LARGE SCALE GENOMIC DNA]</scope>
    <source>
        <strain evidence="2 3">19-DSS-EL-015</strain>
    </source>
</reference>
<proteinExistence type="predicted"/>